<protein>
    <recommendedName>
        <fullName evidence="2">Glycosyltransferase</fullName>
    </recommendedName>
</protein>
<accession>A0A6C0IN75</accession>
<reference evidence="1" key="1">
    <citation type="journal article" date="2020" name="Nature">
        <title>Giant virus diversity and host interactions through global metagenomics.</title>
        <authorList>
            <person name="Schulz F."/>
            <person name="Roux S."/>
            <person name="Paez-Espino D."/>
            <person name="Jungbluth S."/>
            <person name="Walsh D.A."/>
            <person name="Denef V.J."/>
            <person name="McMahon K.D."/>
            <person name="Konstantinidis K.T."/>
            <person name="Eloe-Fadrosh E.A."/>
            <person name="Kyrpides N.C."/>
            <person name="Woyke T."/>
        </authorList>
    </citation>
    <scope>NUCLEOTIDE SEQUENCE</scope>
    <source>
        <strain evidence="1">GVMAG-M-3300024261-26</strain>
    </source>
</reference>
<dbReference type="EMBL" id="MN740228">
    <property type="protein sequence ID" value="QHT94644.1"/>
    <property type="molecule type" value="Genomic_DNA"/>
</dbReference>
<organism evidence="1">
    <name type="scientific">viral metagenome</name>
    <dbReference type="NCBI Taxonomy" id="1070528"/>
    <lineage>
        <taxon>unclassified sequences</taxon>
        <taxon>metagenomes</taxon>
        <taxon>organismal metagenomes</taxon>
    </lineage>
</organism>
<sequence length="268" mass="31562">MQYLFRHPYTDRTFSQVVRHFLSFFLSKILNISHVHVPYPTKELNDEFETMFDINMIIDKTDKDVDVPALRKQRIMYSKPDQDLVQSNRPATKIHINDIFTDTNITLMKKAYRLTKTSPYYDEKDTNVCIHIRRGDIVKYGENCVRFTNTDFFTDTIHKIHSLVPNCTFHVYSDSAITLNTTVENIQYHINTDLLMTIHEMIKSDIFIMSIGSNLSQFAALMTDGIVFLDKRKLVPCFNNNYNIYWAEHRNIITEEDEFLEKIMSTVC</sequence>
<name>A0A6C0IN75_9ZZZZ</name>
<evidence type="ECO:0000313" key="1">
    <source>
        <dbReference type="EMBL" id="QHT94644.1"/>
    </source>
</evidence>
<dbReference type="AlphaFoldDB" id="A0A6C0IN75"/>
<proteinExistence type="predicted"/>
<evidence type="ECO:0008006" key="2">
    <source>
        <dbReference type="Google" id="ProtNLM"/>
    </source>
</evidence>